<evidence type="ECO:0000313" key="16">
    <source>
        <dbReference type="EMBL" id="PJF19390.1"/>
    </source>
</evidence>
<dbReference type="AlphaFoldDB" id="A0A2H9TNZ2"/>
<keyword evidence="7 12" id="KW-0863">Zinc-finger</keyword>
<evidence type="ECO:0000256" key="10">
    <source>
        <dbReference type="ARBA" id="ARBA00022989"/>
    </source>
</evidence>
<feature type="chain" id="PRO_5014120653" description="RING-type E3 ubiquitin transferase" evidence="14">
    <location>
        <begin position="28"/>
        <end position="450"/>
    </location>
</feature>
<dbReference type="SUPFAM" id="SSF57850">
    <property type="entry name" value="RING/U-box"/>
    <property type="match status" value="1"/>
</dbReference>
<feature type="transmembrane region" description="Helical" evidence="13">
    <location>
        <begin position="217"/>
        <end position="239"/>
    </location>
</feature>
<evidence type="ECO:0000256" key="12">
    <source>
        <dbReference type="PROSITE-ProRule" id="PRU00175"/>
    </source>
</evidence>
<dbReference type="InterPro" id="IPR013083">
    <property type="entry name" value="Znf_RING/FYVE/PHD"/>
</dbReference>
<dbReference type="CDD" id="cd16454">
    <property type="entry name" value="RING-H2_PA-TM-RING"/>
    <property type="match status" value="1"/>
</dbReference>
<evidence type="ECO:0000256" key="9">
    <source>
        <dbReference type="ARBA" id="ARBA00022833"/>
    </source>
</evidence>
<keyword evidence="9" id="KW-0862">Zinc</keyword>
<dbReference type="PANTHER" id="PTHR45977">
    <property type="entry name" value="TARGET OF ERK KINASE MPK-1"/>
    <property type="match status" value="1"/>
</dbReference>
<evidence type="ECO:0000256" key="14">
    <source>
        <dbReference type="SAM" id="SignalP"/>
    </source>
</evidence>
<evidence type="ECO:0000256" key="8">
    <source>
        <dbReference type="ARBA" id="ARBA00022786"/>
    </source>
</evidence>
<keyword evidence="4" id="KW-0808">Transferase</keyword>
<keyword evidence="14" id="KW-0732">Signal</keyword>
<dbReference type="Gene3D" id="3.30.40.10">
    <property type="entry name" value="Zinc/RING finger domain, C3HC4 (zinc finger)"/>
    <property type="match status" value="1"/>
</dbReference>
<dbReference type="GO" id="GO:0006511">
    <property type="term" value="P:ubiquitin-dependent protein catabolic process"/>
    <property type="evidence" value="ECO:0007669"/>
    <property type="project" value="TreeGrafter"/>
</dbReference>
<keyword evidence="8" id="KW-0833">Ubl conjugation pathway</keyword>
<dbReference type="GO" id="GO:0008270">
    <property type="term" value="F:zinc ion binding"/>
    <property type="evidence" value="ECO:0007669"/>
    <property type="project" value="UniProtKB-KW"/>
</dbReference>
<feature type="signal peptide" evidence="14">
    <location>
        <begin position="1"/>
        <end position="27"/>
    </location>
</feature>
<evidence type="ECO:0000256" key="13">
    <source>
        <dbReference type="SAM" id="Phobius"/>
    </source>
</evidence>
<proteinExistence type="predicted"/>
<reference evidence="16 17" key="1">
    <citation type="submission" date="2016-10" db="EMBL/GenBank/DDBJ databases">
        <title>The genome of Paramicrosporidium saccamoebae is the missing link in understanding Cryptomycota and Microsporidia evolution.</title>
        <authorList>
            <person name="Quandt C.A."/>
            <person name="Beaudet D."/>
            <person name="Corsaro D."/>
            <person name="Michel R."/>
            <person name="Corradi N."/>
            <person name="James T."/>
        </authorList>
    </citation>
    <scope>NUCLEOTIDE SEQUENCE [LARGE SCALE GENOMIC DNA]</scope>
    <source>
        <strain evidence="16 17">KSL3</strain>
    </source>
</reference>
<gene>
    <name evidence="16" type="ORF">PSACC_00790</name>
</gene>
<keyword evidence="17" id="KW-1185">Reference proteome</keyword>
<evidence type="ECO:0000259" key="15">
    <source>
        <dbReference type="PROSITE" id="PS50089"/>
    </source>
</evidence>
<name>A0A2H9TNZ2_9FUNG</name>
<evidence type="ECO:0000313" key="17">
    <source>
        <dbReference type="Proteomes" id="UP000240830"/>
    </source>
</evidence>
<dbReference type="Proteomes" id="UP000240830">
    <property type="component" value="Unassembled WGS sequence"/>
</dbReference>
<dbReference type="Pfam" id="PF13639">
    <property type="entry name" value="zf-RING_2"/>
    <property type="match status" value="1"/>
</dbReference>
<dbReference type="EC" id="2.3.2.27" evidence="3"/>
<comment type="catalytic activity">
    <reaction evidence="1">
        <text>S-ubiquitinyl-[E2 ubiquitin-conjugating enzyme]-L-cysteine + [acceptor protein]-L-lysine = [E2 ubiquitin-conjugating enzyme]-L-cysteine + N(6)-ubiquitinyl-[acceptor protein]-L-lysine.</text>
        <dbReference type="EC" id="2.3.2.27"/>
    </reaction>
</comment>
<dbReference type="STRING" id="1246581.A0A2H9TNZ2"/>
<evidence type="ECO:0000256" key="11">
    <source>
        <dbReference type="ARBA" id="ARBA00023136"/>
    </source>
</evidence>
<dbReference type="GO" id="GO:0016567">
    <property type="term" value="P:protein ubiquitination"/>
    <property type="evidence" value="ECO:0007669"/>
    <property type="project" value="TreeGrafter"/>
</dbReference>
<evidence type="ECO:0000256" key="6">
    <source>
        <dbReference type="ARBA" id="ARBA00022723"/>
    </source>
</evidence>
<evidence type="ECO:0000256" key="7">
    <source>
        <dbReference type="ARBA" id="ARBA00022771"/>
    </source>
</evidence>
<keyword evidence="10 13" id="KW-1133">Transmembrane helix</keyword>
<keyword evidence="11 13" id="KW-0472">Membrane</keyword>
<dbReference type="GO" id="GO:0061630">
    <property type="term" value="F:ubiquitin protein ligase activity"/>
    <property type="evidence" value="ECO:0007669"/>
    <property type="project" value="UniProtKB-EC"/>
</dbReference>
<evidence type="ECO:0000256" key="4">
    <source>
        <dbReference type="ARBA" id="ARBA00022679"/>
    </source>
</evidence>
<dbReference type="Gene3D" id="3.50.30.30">
    <property type="match status" value="1"/>
</dbReference>
<feature type="domain" description="RING-type" evidence="15">
    <location>
        <begin position="319"/>
        <end position="361"/>
    </location>
</feature>
<dbReference type="PROSITE" id="PS50089">
    <property type="entry name" value="ZF_RING_2"/>
    <property type="match status" value="1"/>
</dbReference>
<comment type="subcellular location">
    <subcellularLocation>
        <location evidence="2">Membrane</location>
        <topology evidence="2">Multi-pass membrane protein</topology>
    </subcellularLocation>
</comment>
<dbReference type="PANTHER" id="PTHR45977:SF4">
    <property type="entry name" value="RING-TYPE DOMAIN-CONTAINING PROTEIN"/>
    <property type="match status" value="1"/>
</dbReference>
<evidence type="ECO:0000256" key="1">
    <source>
        <dbReference type="ARBA" id="ARBA00000900"/>
    </source>
</evidence>
<dbReference type="InterPro" id="IPR001841">
    <property type="entry name" value="Znf_RING"/>
</dbReference>
<comment type="caution">
    <text evidence="16">The sequence shown here is derived from an EMBL/GenBank/DDBJ whole genome shotgun (WGS) entry which is preliminary data.</text>
</comment>
<dbReference type="SMART" id="SM00184">
    <property type="entry name" value="RING"/>
    <property type="match status" value="1"/>
</dbReference>
<protein>
    <recommendedName>
        <fullName evidence="3">RING-type E3 ubiquitin transferase</fullName>
        <ecNumber evidence="3">2.3.2.27</ecNumber>
    </recommendedName>
</protein>
<dbReference type="OrthoDB" id="8062037at2759"/>
<dbReference type="EMBL" id="MTSL01000065">
    <property type="protein sequence ID" value="PJF19390.1"/>
    <property type="molecule type" value="Genomic_DNA"/>
</dbReference>
<keyword evidence="6" id="KW-0479">Metal-binding</keyword>
<keyword evidence="5 13" id="KW-0812">Transmembrane</keyword>
<dbReference type="GO" id="GO:0016020">
    <property type="term" value="C:membrane"/>
    <property type="evidence" value="ECO:0007669"/>
    <property type="project" value="UniProtKB-SubCell"/>
</dbReference>
<accession>A0A2H9TNZ2</accession>
<evidence type="ECO:0000256" key="2">
    <source>
        <dbReference type="ARBA" id="ARBA00004141"/>
    </source>
</evidence>
<evidence type="ECO:0000256" key="3">
    <source>
        <dbReference type="ARBA" id="ARBA00012483"/>
    </source>
</evidence>
<organism evidence="16 17">
    <name type="scientific">Paramicrosporidium saccamoebae</name>
    <dbReference type="NCBI Taxonomy" id="1246581"/>
    <lineage>
        <taxon>Eukaryota</taxon>
        <taxon>Fungi</taxon>
        <taxon>Fungi incertae sedis</taxon>
        <taxon>Cryptomycota</taxon>
        <taxon>Cryptomycota incertae sedis</taxon>
        <taxon>Paramicrosporidium</taxon>
    </lineage>
</organism>
<evidence type="ECO:0000256" key="5">
    <source>
        <dbReference type="ARBA" id="ARBA00022692"/>
    </source>
</evidence>
<sequence>MNIIKAKRLAVTTVLLSVFGITAAATAADPSLPPGGTVRVDFMHNVTSSGRSFLLTKRNSTMFSYNAPNPPAEGIWGELVPFSPLDACSPLQLSNYTRIVGGKVQFANVGPYPHVVALVARGNCSFEEKFDFVDNVPNVIGMLMFDLPDGDSLSNDIEISTFEMTSIPGFLVDYKLGHELLQQVNQMRSGDLRKPNDPLWVKVTLQYIAFDGPIQSILQFTLLFVMALLGVAFAASVYMHFHIYRLQQQLGARRNEEARNAIVIDEAFLEKLPVRKYHKMASDIAGVSQPTHSPDEKVCAAVEVEDALIHAHAPPNETCPICLDEFVQGEVLNELPCGHFYHMSCIRPWLQNRSPDCPMCKEDVRDFFIVPTDPVDPQTARTTLWMKTKGFFKKYCCCAVCGWGRARSQDAQSSGMTEVRIVTPTSEEHERMRDGTLHQIPLDQLANHSF</sequence>